<dbReference type="EMBL" id="MN738789">
    <property type="protein sequence ID" value="QHT37006.1"/>
    <property type="molecule type" value="Genomic_DNA"/>
</dbReference>
<reference evidence="1" key="1">
    <citation type="journal article" date="2020" name="Nature">
        <title>Giant virus diversity and host interactions through global metagenomics.</title>
        <authorList>
            <person name="Schulz F."/>
            <person name="Roux S."/>
            <person name="Paez-Espino D."/>
            <person name="Jungbluth S."/>
            <person name="Walsh D.A."/>
            <person name="Denef V.J."/>
            <person name="McMahon K.D."/>
            <person name="Konstantinidis K.T."/>
            <person name="Eloe-Fadrosh E.A."/>
            <person name="Kyrpides N.C."/>
            <person name="Woyke T."/>
        </authorList>
    </citation>
    <scope>NUCLEOTIDE SEQUENCE</scope>
    <source>
        <strain evidence="1">GVMAG-S-ERX555967-131</strain>
    </source>
</reference>
<accession>A0A6C0F5H4</accession>
<name>A0A6C0F5H4_9ZZZZ</name>
<proteinExistence type="predicted"/>
<protein>
    <submittedName>
        <fullName evidence="1">Uncharacterized protein</fullName>
    </submittedName>
</protein>
<dbReference type="AlphaFoldDB" id="A0A6C0F5H4"/>
<organism evidence="1">
    <name type="scientific">viral metagenome</name>
    <dbReference type="NCBI Taxonomy" id="1070528"/>
    <lineage>
        <taxon>unclassified sequences</taxon>
        <taxon>metagenomes</taxon>
        <taxon>organismal metagenomes</taxon>
    </lineage>
</organism>
<evidence type="ECO:0000313" key="1">
    <source>
        <dbReference type="EMBL" id="QHT37006.1"/>
    </source>
</evidence>
<sequence length="131" mass="15250">MERYFVVTNVRKSAQKKKGVKESTKFDKTATYKGTHERAARKAFSSLCNTKKISGRCALNITVKEVDRKKDPVTYADGRIKEKTYSLRRQKLKTPIEIERGGKLVTYEWKTVSRKTRNVCTKKSKLRRCKK</sequence>